<evidence type="ECO:0000313" key="12">
    <source>
        <dbReference type="EMBL" id="PZQ20807.1"/>
    </source>
</evidence>
<comment type="subunit">
    <text evidence="5 10">Heterodimer of LeuC and LeuD.</text>
</comment>
<evidence type="ECO:0000256" key="10">
    <source>
        <dbReference type="HAMAP-Rule" id="MF_01031"/>
    </source>
</evidence>
<comment type="similarity">
    <text evidence="4 10">Belongs to the LeuD family. LeuD type 1 subfamily.</text>
</comment>
<keyword evidence="8 10" id="KW-0456">Lyase</keyword>
<dbReference type="GO" id="GO:0009098">
    <property type="term" value="P:L-leucine biosynthetic process"/>
    <property type="evidence" value="ECO:0007669"/>
    <property type="project" value="UniProtKB-UniRule"/>
</dbReference>
<evidence type="ECO:0000256" key="2">
    <source>
        <dbReference type="ARBA" id="ARBA00002695"/>
    </source>
</evidence>
<evidence type="ECO:0000256" key="8">
    <source>
        <dbReference type="ARBA" id="ARBA00023239"/>
    </source>
</evidence>
<evidence type="ECO:0000256" key="4">
    <source>
        <dbReference type="ARBA" id="ARBA00009845"/>
    </source>
</evidence>
<comment type="caution">
    <text evidence="12">The sequence shown here is derived from an EMBL/GenBank/DDBJ whole genome shotgun (WGS) entry which is preliminary data.</text>
</comment>
<dbReference type="Pfam" id="PF00694">
    <property type="entry name" value="Aconitase_C"/>
    <property type="match status" value="1"/>
</dbReference>
<organism evidence="12 13">
    <name type="scientific">Sphingopyxis macrogoltabida</name>
    <name type="common">Sphingomonas macrogoltabidus</name>
    <dbReference type="NCBI Taxonomy" id="33050"/>
    <lineage>
        <taxon>Bacteria</taxon>
        <taxon>Pseudomonadati</taxon>
        <taxon>Pseudomonadota</taxon>
        <taxon>Alphaproteobacteria</taxon>
        <taxon>Sphingomonadales</taxon>
        <taxon>Sphingomonadaceae</taxon>
        <taxon>Sphingopyxis</taxon>
    </lineage>
</organism>
<dbReference type="AlphaFoldDB" id="A0A2W5MLN4"/>
<protein>
    <recommendedName>
        <fullName evidence="10">3-isopropylmalate dehydratase small subunit</fullName>
        <ecNumber evidence="10">4.2.1.33</ecNumber>
    </recommendedName>
    <alternativeName>
        <fullName evidence="10">Alpha-IPM isomerase</fullName>
        <shortName evidence="10">IPMI</shortName>
    </alternativeName>
    <alternativeName>
        <fullName evidence="10">Isopropylmalate isomerase</fullName>
    </alternativeName>
</protein>
<dbReference type="UniPathway" id="UPA00048">
    <property type="reaction ID" value="UER00071"/>
</dbReference>
<dbReference type="SUPFAM" id="SSF52016">
    <property type="entry name" value="LeuD/IlvD-like"/>
    <property type="match status" value="1"/>
</dbReference>
<sequence>MDPFTVLTAIAAPLIRDNVDTDAIIPSREMRSVSKAGLADGLFAGWRYRAIGSRDPDPAFILNDPRFAPARILLSGANFGCGSSREHAAWALAEYGFRAILASSFNPIFRSNCVNNGIVPVELAGEAIARIAGSLGDRPADHPVTVDLSACTVTTAAADRWPFVIDAEARQMLLGGMDAIELTLTRRPAIAAMRDADRAVRPWIYL</sequence>
<comment type="catalytic activity">
    <reaction evidence="1 10">
        <text>(2R,3S)-3-isopropylmalate = (2S)-2-isopropylmalate</text>
        <dbReference type="Rhea" id="RHEA:32287"/>
        <dbReference type="ChEBI" id="CHEBI:1178"/>
        <dbReference type="ChEBI" id="CHEBI:35121"/>
        <dbReference type="EC" id="4.2.1.33"/>
    </reaction>
</comment>
<accession>A0A2W5MLN4</accession>
<dbReference type="PANTHER" id="PTHR43345">
    <property type="entry name" value="3-ISOPROPYLMALATE DEHYDRATASE SMALL SUBUNIT 2-RELATED-RELATED"/>
    <property type="match status" value="1"/>
</dbReference>
<dbReference type="PANTHER" id="PTHR43345:SF5">
    <property type="entry name" value="3-ISOPROPYLMALATE DEHYDRATASE SMALL SUBUNIT"/>
    <property type="match status" value="1"/>
</dbReference>
<evidence type="ECO:0000256" key="1">
    <source>
        <dbReference type="ARBA" id="ARBA00000491"/>
    </source>
</evidence>
<dbReference type="InterPro" id="IPR015928">
    <property type="entry name" value="Aconitase/3IPM_dehydase_swvl"/>
</dbReference>
<comment type="pathway">
    <text evidence="3 10">Amino-acid biosynthesis; L-leucine biosynthesis; L-leucine from 3-methyl-2-oxobutanoate: step 2/4.</text>
</comment>
<keyword evidence="6 10" id="KW-0432">Leucine biosynthesis</keyword>
<dbReference type="NCBIfam" id="NF002458">
    <property type="entry name" value="PRK01641.1"/>
    <property type="match status" value="1"/>
</dbReference>
<name>A0A2W5MLN4_SPHMC</name>
<gene>
    <name evidence="10 12" type="primary">leuD</name>
    <name evidence="12" type="ORF">DI569_14200</name>
</gene>
<evidence type="ECO:0000256" key="7">
    <source>
        <dbReference type="ARBA" id="ARBA00022605"/>
    </source>
</evidence>
<dbReference type="HAMAP" id="MF_01031">
    <property type="entry name" value="LeuD_type1"/>
    <property type="match status" value="1"/>
</dbReference>
<dbReference type="NCBIfam" id="TIGR00171">
    <property type="entry name" value="leuD"/>
    <property type="match status" value="1"/>
</dbReference>
<dbReference type="EMBL" id="QFPJ01000045">
    <property type="protein sequence ID" value="PZQ20807.1"/>
    <property type="molecule type" value="Genomic_DNA"/>
</dbReference>
<dbReference type="Gene3D" id="3.20.19.10">
    <property type="entry name" value="Aconitase, domain 4"/>
    <property type="match status" value="1"/>
</dbReference>
<evidence type="ECO:0000259" key="11">
    <source>
        <dbReference type="Pfam" id="PF00694"/>
    </source>
</evidence>
<dbReference type="InterPro" id="IPR033940">
    <property type="entry name" value="IPMI_Swivel"/>
</dbReference>
<dbReference type="InterPro" id="IPR000573">
    <property type="entry name" value="AconitaseA/IPMdHydase_ssu_swvl"/>
</dbReference>
<evidence type="ECO:0000256" key="5">
    <source>
        <dbReference type="ARBA" id="ARBA00011271"/>
    </source>
</evidence>
<feature type="domain" description="Aconitase A/isopropylmalate dehydratase small subunit swivel" evidence="11">
    <location>
        <begin position="1"/>
        <end position="124"/>
    </location>
</feature>
<dbReference type="InterPro" id="IPR050075">
    <property type="entry name" value="LeuD"/>
</dbReference>
<evidence type="ECO:0000256" key="9">
    <source>
        <dbReference type="ARBA" id="ARBA00023304"/>
    </source>
</evidence>
<evidence type="ECO:0000313" key="13">
    <source>
        <dbReference type="Proteomes" id="UP000248597"/>
    </source>
</evidence>
<reference evidence="12 13" key="1">
    <citation type="submission" date="2017-08" db="EMBL/GenBank/DDBJ databases">
        <title>Infants hospitalized years apart are colonized by the same room-sourced microbial strains.</title>
        <authorList>
            <person name="Brooks B."/>
            <person name="Olm M.R."/>
            <person name="Firek B.A."/>
            <person name="Baker R."/>
            <person name="Thomas B.C."/>
            <person name="Morowitz M.J."/>
            <person name="Banfield J.F."/>
        </authorList>
    </citation>
    <scope>NUCLEOTIDE SEQUENCE [LARGE SCALE GENOMIC DNA]</scope>
    <source>
        <strain evidence="12">S2_005_003_R2_47</strain>
    </source>
</reference>
<evidence type="ECO:0000256" key="6">
    <source>
        <dbReference type="ARBA" id="ARBA00022430"/>
    </source>
</evidence>
<dbReference type="GO" id="GO:0003861">
    <property type="term" value="F:3-isopropylmalate dehydratase activity"/>
    <property type="evidence" value="ECO:0007669"/>
    <property type="project" value="UniProtKB-UniRule"/>
</dbReference>
<dbReference type="InterPro" id="IPR004431">
    <property type="entry name" value="3-IsopropMal_deHydase_ssu"/>
</dbReference>
<dbReference type="EC" id="4.2.1.33" evidence="10"/>
<proteinExistence type="inferred from homology"/>
<dbReference type="CDD" id="cd01577">
    <property type="entry name" value="IPMI_Swivel"/>
    <property type="match status" value="1"/>
</dbReference>
<dbReference type="Proteomes" id="UP000248597">
    <property type="component" value="Unassembled WGS sequence"/>
</dbReference>
<keyword evidence="9 10" id="KW-0100">Branched-chain amino acid biosynthesis</keyword>
<evidence type="ECO:0000256" key="3">
    <source>
        <dbReference type="ARBA" id="ARBA00004729"/>
    </source>
</evidence>
<comment type="function">
    <text evidence="2 10">Catalyzes the isomerization between 2-isopropylmalate and 3-isopropylmalate, via the formation of 2-isopropylmaleate.</text>
</comment>
<dbReference type="GO" id="GO:0009316">
    <property type="term" value="C:3-isopropylmalate dehydratase complex"/>
    <property type="evidence" value="ECO:0007669"/>
    <property type="project" value="InterPro"/>
</dbReference>
<keyword evidence="7 10" id="KW-0028">Amino-acid biosynthesis</keyword>